<dbReference type="RefSeq" id="WP_226579204.1">
    <property type="nucleotide sequence ID" value="NZ_BLAY01000030.1"/>
</dbReference>
<proteinExistence type="predicted"/>
<feature type="transmembrane region" description="Helical" evidence="1">
    <location>
        <begin position="142"/>
        <end position="165"/>
    </location>
</feature>
<organism evidence="3 4">
    <name type="scientific">Microseira wollei NIES-4236</name>
    <dbReference type="NCBI Taxonomy" id="2530354"/>
    <lineage>
        <taxon>Bacteria</taxon>
        <taxon>Bacillati</taxon>
        <taxon>Cyanobacteriota</taxon>
        <taxon>Cyanophyceae</taxon>
        <taxon>Oscillatoriophycideae</taxon>
        <taxon>Aerosakkonematales</taxon>
        <taxon>Aerosakkonemataceae</taxon>
        <taxon>Microseira</taxon>
    </lineage>
</organism>
<gene>
    <name evidence="3" type="ORF">MiSe_23030</name>
</gene>
<dbReference type="EMBL" id="BLAY01000030">
    <property type="protein sequence ID" value="GET37549.1"/>
    <property type="molecule type" value="Genomic_DNA"/>
</dbReference>
<feature type="transmembrane region" description="Helical" evidence="1">
    <location>
        <begin position="28"/>
        <end position="48"/>
    </location>
</feature>
<dbReference type="PANTHER" id="PTHR39430:SF1">
    <property type="entry name" value="PROTEASE"/>
    <property type="match status" value="1"/>
</dbReference>
<feature type="transmembrane region" description="Helical" evidence="1">
    <location>
        <begin position="245"/>
        <end position="262"/>
    </location>
</feature>
<sequence>MTLFDRAASSLLLFFTQAHPMLRVICFFIAWVGCWLPIAIPIALAINWHPPKPLAAAQKLPLLASLYLIAPLLLWGIAGVEGGSFSTYGLPPNPVVLVSLGLGFGLAVISLVVIFGIEWALGWISWQQSNWRQLKSVWLPTLLLGLWIGGTEELIFRGFVLNSLMGGGFKEASAVSAEMLVKPTATLWVAAAISSLIFAVLHLVWEIRETLPQIPGLWLMGMVLVLARLCEVGDLGLAWGLHAGWIWGLASIDAAGLIKYTGKASVWITGLAGKPLAGAVGILCLLATAAVLWIMELNLLASVGEKFY</sequence>
<protein>
    <submittedName>
        <fullName evidence="3">Abortive infection protein</fullName>
    </submittedName>
</protein>
<dbReference type="Proteomes" id="UP001050975">
    <property type="component" value="Unassembled WGS sequence"/>
</dbReference>
<evidence type="ECO:0000259" key="2">
    <source>
        <dbReference type="Pfam" id="PF02517"/>
    </source>
</evidence>
<dbReference type="GO" id="GO:0080120">
    <property type="term" value="P:CAAX-box protein maturation"/>
    <property type="evidence" value="ECO:0007669"/>
    <property type="project" value="UniProtKB-ARBA"/>
</dbReference>
<feature type="domain" description="CAAX prenyl protease 2/Lysostaphin resistance protein A-like" evidence="2">
    <location>
        <begin position="137"/>
        <end position="245"/>
    </location>
</feature>
<dbReference type="Pfam" id="PF02517">
    <property type="entry name" value="Rce1-like"/>
    <property type="match status" value="1"/>
</dbReference>
<dbReference type="GO" id="GO:0004175">
    <property type="term" value="F:endopeptidase activity"/>
    <property type="evidence" value="ECO:0007669"/>
    <property type="project" value="UniProtKB-ARBA"/>
</dbReference>
<accession>A0AAV3X609</accession>
<keyword evidence="1" id="KW-0812">Transmembrane</keyword>
<evidence type="ECO:0000313" key="4">
    <source>
        <dbReference type="Proteomes" id="UP001050975"/>
    </source>
</evidence>
<feature type="transmembrane region" description="Helical" evidence="1">
    <location>
        <begin position="217"/>
        <end position="239"/>
    </location>
</feature>
<reference evidence="3" key="1">
    <citation type="submission" date="2019-10" db="EMBL/GenBank/DDBJ databases">
        <title>Draft genome sequece of Microseira wollei NIES-4236.</title>
        <authorList>
            <person name="Yamaguchi H."/>
            <person name="Suzuki S."/>
            <person name="Kawachi M."/>
        </authorList>
    </citation>
    <scope>NUCLEOTIDE SEQUENCE</scope>
    <source>
        <strain evidence="3">NIES-4236</strain>
    </source>
</reference>
<feature type="transmembrane region" description="Helical" evidence="1">
    <location>
        <begin position="98"/>
        <end position="121"/>
    </location>
</feature>
<feature type="transmembrane region" description="Helical" evidence="1">
    <location>
        <begin position="274"/>
        <end position="295"/>
    </location>
</feature>
<keyword evidence="1" id="KW-1133">Transmembrane helix</keyword>
<keyword evidence="4" id="KW-1185">Reference proteome</keyword>
<dbReference type="AlphaFoldDB" id="A0AAV3X609"/>
<evidence type="ECO:0000256" key="1">
    <source>
        <dbReference type="SAM" id="Phobius"/>
    </source>
</evidence>
<keyword evidence="1" id="KW-0472">Membrane</keyword>
<evidence type="ECO:0000313" key="3">
    <source>
        <dbReference type="EMBL" id="GET37549.1"/>
    </source>
</evidence>
<feature type="transmembrane region" description="Helical" evidence="1">
    <location>
        <begin position="60"/>
        <end position="78"/>
    </location>
</feature>
<comment type="caution">
    <text evidence="3">The sequence shown here is derived from an EMBL/GenBank/DDBJ whole genome shotgun (WGS) entry which is preliminary data.</text>
</comment>
<dbReference type="PANTHER" id="PTHR39430">
    <property type="entry name" value="MEMBRANE-ASSOCIATED PROTEASE-RELATED"/>
    <property type="match status" value="1"/>
</dbReference>
<dbReference type="InterPro" id="IPR003675">
    <property type="entry name" value="Rce1/LyrA-like_dom"/>
</dbReference>
<feature type="transmembrane region" description="Helical" evidence="1">
    <location>
        <begin position="185"/>
        <end position="205"/>
    </location>
</feature>
<name>A0AAV3X609_9CYAN</name>
<dbReference type="PROSITE" id="PS51257">
    <property type="entry name" value="PROKAR_LIPOPROTEIN"/>
    <property type="match status" value="1"/>
</dbReference>